<feature type="transmembrane region" description="Helical" evidence="2">
    <location>
        <begin position="252"/>
        <end position="274"/>
    </location>
</feature>
<dbReference type="STRING" id="1227488.C477_20799"/>
<evidence type="ECO:0000313" key="3">
    <source>
        <dbReference type="EMBL" id="ELZ14617.1"/>
    </source>
</evidence>
<dbReference type="eggNOG" id="arCOG06224">
    <property type="taxonomic scope" value="Archaea"/>
</dbReference>
<dbReference type="eggNOG" id="arCOG04706">
    <property type="taxonomic scope" value="Archaea"/>
</dbReference>
<evidence type="ECO:0008006" key="5">
    <source>
        <dbReference type="Google" id="ProtNLM"/>
    </source>
</evidence>
<accession>M0BWY2</accession>
<name>M0BWY2_9EURY</name>
<evidence type="ECO:0000313" key="4">
    <source>
        <dbReference type="Proteomes" id="UP000011657"/>
    </source>
</evidence>
<evidence type="ECO:0000256" key="1">
    <source>
        <dbReference type="SAM" id="MobiDB-lite"/>
    </source>
</evidence>
<comment type="caution">
    <text evidence="3">The sequence shown here is derived from an EMBL/GenBank/DDBJ whole genome shotgun (WGS) entry which is preliminary data.</text>
</comment>
<evidence type="ECO:0000256" key="2">
    <source>
        <dbReference type="SAM" id="Phobius"/>
    </source>
</evidence>
<feature type="compositionally biased region" description="Basic and acidic residues" evidence="1">
    <location>
        <begin position="392"/>
        <end position="409"/>
    </location>
</feature>
<dbReference type="AlphaFoldDB" id="M0BWY2"/>
<keyword evidence="2" id="KW-0812">Transmembrane</keyword>
<dbReference type="Proteomes" id="UP000011657">
    <property type="component" value="Unassembled WGS sequence"/>
</dbReference>
<reference evidence="3 4" key="1">
    <citation type="journal article" date="2014" name="PLoS Genet.">
        <title>Phylogenetically driven sequencing of extremely halophilic archaea reveals strategies for static and dynamic osmo-response.</title>
        <authorList>
            <person name="Becker E.A."/>
            <person name="Seitzer P.M."/>
            <person name="Tritt A."/>
            <person name="Larsen D."/>
            <person name="Krusor M."/>
            <person name="Yao A.I."/>
            <person name="Wu D."/>
            <person name="Madern D."/>
            <person name="Eisen J.A."/>
            <person name="Darling A.E."/>
            <person name="Facciotti M.T."/>
        </authorList>
    </citation>
    <scope>NUCLEOTIDE SEQUENCE [LARGE SCALE GENOMIC DNA]</scope>
    <source>
        <strain evidence="3 4">JCM 13891</strain>
    </source>
</reference>
<sequence length="473" mass="51345">MDAIDDLGDAIEASRNFLTPIRLGTWVKLAFVVVFVSSLGFGLSTSVPGSDALSVSGDPTGGGWQIENLDGAVPTDEVAAIGLALVGLALFAWLCYAFVAAIMEFVFLESLRSDEVRVRRYFAGNVGKGIRLFCFRLGLLLVASGLGAAPTYFVAAGGGSPTDLSPGLFGLYSIYGFALYLGYSVVRRFTEAFVAPIMLLEDRGVIGAWSRFWATLTADWTEYALYLVLFWFLYIAVLISAWIVVGIGLFLLLTPIVIVTFVLVLLGPIGLLVFVVVGPLSLAAVLLFMGLIWTPIATFFRYYALLLLGDTDDALDFVPEQRAAVRGTDAPAVGRDDHWTGTTDGPSRRADRSSRDGRAIDDGDPWAETDPWTDTDGADSWDDSDGVDSDSGPDRDPWGEASDSDRESDPWDETDDSSGTDQWDDEAGTDSDDPWDRPVESGETTPWDETTESDLENETNGADDTDDENDRTW</sequence>
<feature type="compositionally biased region" description="Acidic residues" evidence="1">
    <location>
        <begin position="449"/>
        <end position="473"/>
    </location>
</feature>
<feature type="transmembrane region" description="Helical" evidence="2">
    <location>
        <begin position="25"/>
        <end position="43"/>
    </location>
</feature>
<protein>
    <recommendedName>
        <fullName evidence="5">Transmembrane protein</fullName>
    </recommendedName>
</protein>
<feature type="transmembrane region" description="Helical" evidence="2">
    <location>
        <begin position="129"/>
        <end position="155"/>
    </location>
</feature>
<feature type="transmembrane region" description="Helical" evidence="2">
    <location>
        <begin position="78"/>
        <end position="108"/>
    </location>
</feature>
<dbReference type="InterPro" id="IPR055966">
    <property type="entry name" value="DUF7544"/>
</dbReference>
<feature type="transmembrane region" description="Helical" evidence="2">
    <location>
        <begin position="167"/>
        <end position="186"/>
    </location>
</feature>
<dbReference type="PATRIC" id="fig|1227488.3.peg.4175"/>
<dbReference type="Pfam" id="PF24400">
    <property type="entry name" value="DUF7544"/>
    <property type="match status" value="1"/>
</dbReference>
<keyword evidence="2" id="KW-1133">Transmembrane helix</keyword>
<dbReference type="EMBL" id="AOIS01000063">
    <property type="protein sequence ID" value="ELZ14617.1"/>
    <property type="molecule type" value="Genomic_DNA"/>
</dbReference>
<feature type="region of interest" description="Disordered" evidence="1">
    <location>
        <begin position="327"/>
        <end position="473"/>
    </location>
</feature>
<feature type="compositionally biased region" description="Basic and acidic residues" evidence="1">
    <location>
        <begin position="346"/>
        <end position="361"/>
    </location>
</feature>
<feature type="transmembrane region" description="Helical" evidence="2">
    <location>
        <begin position="280"/>
        <end position="300"/>
    </location>
</feature>
<feature type="compositionally biased region" description="Acidic residues" evidence="1">
    <location>
        <begin position="410"/>
        <end position="433"/>
    </location>
</feature>
<keyword evidence="4" id="KW-1185">Reference proteome</keyword>
<dbReference type="RefSeq" id="WP_008896416.1">
    <property type="nucleotide sequence ID" value="NZ_AOIS01000063.1"/>
</dbReference>
<keyword evidence="2" id="KW-0472">Membrane</keyword>
<feature type="transmembrane region" description="Helical" evidence="2">
    <location>
        <begin position="224"/>
        <end position="245"/>
    </location>
</feature>
<dbReference type="OrthoDB" id="137652at2157"/>
<proteinExistence type="predicted"/>
<organism evidence="3 4">
    <name type="scientific">Haloterrigena salina JCM 13891</name>
    <dbReference type="NCBI Taxonomy" id="1227488"/>
    <lineage>
        <taxon>Archaea</taxon>
        <taxon>Methanobacteriati</taxon>
        <taxon>Methanobacteriota</taxon>
        <taxon>Stenosarchaea group</taxon>
        <taxon>Halobacteria</taxon>
        <taxon>Halobacteriales</taxon>
        <taxon>Natrialbaceae</taxon>
        <taxon>Haloterrigena</taxon>
    </lineage>
</organism>
<gene>
    <name evidence="3" type="ORF">C477_20799</name>
</gene>
<feature type="compositionally biased region" description="Acidic residues" evidence="1">
    <location>
        <begin position="362"/>
        <end position="388"/>
    </location>
</feature>